<keyword evidence="16" id="KW-1185">Reference proteome</keyword>
<dbReference type="InterPro" id="IPR051357">
    <property type="entry name" value="H3K9_HMTase_SUVAR3-9"/>
</dbReference>
<evidence type="ECO:0000313" key="16">
    <source>
        <dbReference type="Proteomes" id="UP000682877"/>
    </source>
</evidence>
<keyword evidence="2" id="KW-0158">Chromosome</keyword>
<evidence type="ECO:0000256" key="1">
    <source>
        <dbReference type="ARBA" id="ARBA00004584"/>
    </source>
</evidence>
<dbReference type="SUPFAM" id="SSF82199">
    <property type="entry name" value="SET domain"/>
    <property type="match status" value="1"/>
</dbReference>
<dbReference type="GO" id="GO:0008270">
    <property type="term" value="F:zinc ion binding"/>
    <property type="evidence" value="ECO:0007669"/>
    <property type="project" value="InterPro"/>
</dbReference>
<dbReference type="PROSITE" id="PS50280">
    <property type="entry name" value="SET"/>
    <property type="match status" value="1"/>
</dbReference>
<feature type="domain" description="Post-SET" evidence="13">
    <location>
        <begin position="786"/>
        <end position="802"/>
    </location>
</feature>
<evidence type="ECO:0000259" key="14">
    <source>
        <dbReference type="PROSITE" id="PS51015"/>
    </source>
</evidence>
<dbReference type="SMART" id="SM00466">
    <property type="entry name" value="SRA"/>
    <property type="match status" value="1"/>
</dbReference>
<dbReference type="GO" id="GO:0005634">
    <property type="term" value="C:nucleus"/>
    <property type="evidence" value="ECO:0007669"/>
    <property type="project" value="UniProtKB-SubCell"/>
</dbReference>
<dbReference type="PROSITE" id="PS51015">
    <property type="entry name" value="YDG"/>
    <property type="match status" value="1"/>
</dbReference>
<feature type="region of interest" description="Disordered" evidence="10">
    <location>
        <begin position="1"/>
        <end position="59"/>
    </location>
</feature>
<evidence type="ECO:0000313" key="15">
    <source>
        <dbReference type="EMBL" id="CAE6030358.1"/>
    </source>
</evidence>
<reference evidence="15" key="1">
    <citation type="submission" date="2021-01" db="EMBL/GenBank/DDBJ databases">
        <authorList>
            <person name="Bezrukov I."/>
        </authorList>
    </citation>
    <scope>NUCLEOTIDE SEQUENCE</scope>
</reference>
<dbReference type="SUPFAM" id="SSF88697">
    <property type="entry name" value="PUA domain-like"/>
    <property type="match status" value="1"/>
</dbReference>
<dbReference type="InterPro" id="IPR015947">
    <property type="entry name" value="PUA-like_sf"/>
</dbReference>
<dbReference type="PROSITE" id="PS50867">
    <property type="entry name" value="PRE_SET"/>
    <property type="match status" value="1"/>
</dbReference>
<dbReference type="PANTHER" id="PTHR45660">
    <property type="entry name" value="HISTONE-LYSINE N-METHYLTRANSFERASE SETMAR"/>
    <property type="match status" value="1"/>
</dbReference>
<dbReference type="Pfam" id="PF02182">
    <property type="entry name" value="SAD_SRA"/>
    <property type="match status" value="1"/>
</dbReference>
<feature type="domain" description="SET" evidence="11">
    <location>
        <begin position="655"/>
        <end position="772"/>
    </location>
</feature>
<dbReference type="GO" id="GO:0000775">
    <property type="term" value="C:chromosome, centromeric region"/>
    <property type="evidence" value="ECO:0007669"/>
    <property type="project" value="UniProtKB-SubCell"/>
</dbReference>
<dbReference type="EMBL" id="LR999454">
    <property type="protein sequence ID" value="CAE6030358.1"/>
    <property type="molecule type" value="Genomic_DNA"/>
</dbReference>
<evidence type="ECO:0000256" key="8">
    <source>
        <dbReference type="ARBA" id="ARBA00023328"/>
    </source>
</evidence>
<dbReference type="PROSITE" id="PS50868">
    <property type="entry name" value="POST_SET"/>
    <property type="match status" value="1"/>
</dbReference>
<feature type="compositionally biased region" description="Basic and acidic residues" evidence="10">
    <location>
        <begin position="276"/>
        <end position="289"/>
    </location>
</feature>
<dbReference type="Gene3D" id="2.30.280.10">
    <property type="entry name" value="SRA-YDG"/>
    <property type="match status" value="1"/>
</dbReference>
<protein>
    <submittedName>
        <fullName evidence="15">Uncharacterized protein</fullName>
    </submittedName>
</protein>
<gene>
    <name evidence="15" type="ORF">AARE701A_LOCUS10549</name>
</gene>
<dbReference type="InterPro" id="IPR007728">
    <property type="entry name" value="Pre-SET_dom"/>
</dbReference>
<dbReference type="InterPro" id="IPR046341">
    <property type="entry name" value="SET_dom_sf"/>
</dbReference>
<keyword evidence="5" id="KW-0949">S-adenosyl-L-methionine</keyword>
<dbReference type="PROSITE" id="PS51575">
    <property type="entry name" value="SAM_MT43_SUVAR39_2"/>
    <property type="match status" value="1"/>
</dbReference>
<comment type="subcellular location">
    <subcellularLocation>
        <location evidence="1">Chromosome</location>
        <location evidence="1">Centromere</location>
    </subcellularLocation>
    <subcellularLocation>
        <location evidence="9">Nucleus</location>
    </subcellularLocation>
</comment>
<keyword evidence="7 9" id="KW-0539">Nucleus</keyword>
<dbReference type="Gene3D" id="2.170.270.10">
    <property type="entry name" value="SET domain"/>
    <property type="match status" value="1"/>
</dbReference>
<organism evidence="15 16">
    <name type="scientific">Arabidopsis arenosa</name>
    <name type="common">Sand rock-cress</name>
    <name type="synonym">Cardaminopsis arenosa</name>
    <dbReference type="NCBI Taxonomy" id="38785"/>
    <lineage>
        <taxon>Eukaryota</taxon>
        <taxon>Viridiplantae</taxon>
        <taxon>Streptophyta</taxon>
        <taxon>Embryophyta</taxon>
        <taxon>Tracheophyta</taxon>
        <taxon>Spermatophyta</taxon>
        <taxon>Magnoliopsida</taxon>
        <taxon>eudicotyledons</taxon>
        <taxon>Gunneridae</taxon>
        <taxon>Pentapetalae</taxon>
        <taxon>rosids</taxon>
        <taxon>malvids</taxon>
        <taxon>Brassicales</taxon>
        <taxon>Brassicaceae</taxon>
        <taxon>Camelineae</taxon>
        <taxon>Arabidopsis</taxon>
    </lineage>
</organism>
<evidence type="ECO:0000256" key="3">
    <source>
        <dbReference type="ARBA" id="ARBA00022603"/>
    </source>
</evidence>
<evidence type="ECO:0000256" key="6">
    <source>
        <dbReference type="ARBA" id="ARBA00022853"/>
    </source>
</evidence>
<feature type="compositionally biased region" description="Low complexity" evidence="10">
    <location>
        <begin position="300"/>
        <end position="311"/>
    </location>
</feature>
<evidence type="ECO:0000256" key="5">
    <source>
        <dbReference type="ARBA" id="ARBA00022691"/>
    </source>
</evidence>
<evidence type="ECO:0000259" key="13">
    <source>
        <dbReference type="PROSITE" id="PS50868"/>
    </source>
</evidence>
<evidence type="ECO:0000256" key="9">
    <source>
        <dbReference type="PROSITE-ProRule" id="PRU00358"/>
    </source>
</evidence>
<dbReference type="Pfam" id="PF00856">
    <property type="entry name" value="SET"/>
    <property type="match status" value="1"/>
</dbReference>
<dbReference type="Proteomes" id="UP000682877">
    <property type="component" value="Chromosome 4"/>
</dbReference>
<evidence type="ECO:0000256" key="7">
    <source>
        <dbReference type="ARBA" id="ARBA00023242"/>
    </source>
</evidence>
<evidence type="ECO:0000256" key="2">
    <source>
        <dbReference type="ARBA" id="ARBA00022454"/>
    </source>
</evidence>
<evidence type="ECO:0000259" key="12">
    <source>
        <dbReference type="PROSITE" id="PS50867"/>
    </source>
</evidence>
<dbReference type="SMART" id="SM00468">
    <property type="entry name" value="PreSET"/>
    <property type="match status" value="1"/>
</dbReference>
<dbReference type="AlphaFoldDB" id="A0A8S2ADP8"/>
<dbReference type="InterPro" id="IPR036987">
    <property type="entry name" value="SRA-YDG_sf"/>
</dbReference>
<evidence type="ECO:0000256" key="10">
    <source>
        <dbReference type="SAM" id="MobiDB-lite"/>
    </source>
</evidence>
<keyword evidence="8" id="KW-0137">Centromere</keyword>
<dbReference type="GO" id="GO:0042054">
    <property type="term" value="F:histone methyltransferase activity"/>
    <property type="evidence" value="ECO:0007669"/>
    <property type="project" value="InterPro"/>
</dbReference>
<dbReference type="SMART" id="SM00317">
    <property type="entry name" value="SET"/>
    <property type="match status" value="1"/>
</dbReference>
<dbReference type="InterPro" id="IPR003616">
    <property type="entry name" value="Post-SET_dom"/>
</dbReference>
<evidence type="ECO:0000259" key="11">
    <source>
        <dbReference type="PROSITE" id="PS50280"/>
    </source>
</evidence>
<dbReference type="GO" id="GO:0003690">
    <property type="term" value="F:double-stranded DNA binding"/>
    <property type="evidence" value="ECO:0007669"/>
    <property type="project" value="TreeGrafter"/>
</dbReference>
<dbReference type="PANTHER" id="PTHR45660:SF53">
    <property type="entry name" value="HISTONE-LYSINE N-METHYLTRANSFERASE, H3 LYSINE-9 SPECIFIC SUVH5"/>
    <property type="match status" value="1"/>
</dbReference>
<sequence>MVHSESSKLISLRGGSGPFSKDELATNGSYTDPMGRRKSKRFKVAAESEFSPDCGSGSMRLRSRNIQKELQIETCENRNASEVEVELIPGEKVADRDGFKSVDCNDMLAGVTEGAESLRVNMQEPMEDRNLPDNTSERNMVEVHPPSISLPEEDVMGSVCRKSITGTKELRGRTISVVRDLSPNMGSKFSKSGKTTKGSISMEEENLVLEKSDSGDHLGQSLSKSISPEVLELDKSNVTVPKPIEAAVRIITNKGVAMHPPLKPSEKTNGDYGEGSMRKNNERVAPDKKRLARNPRLPNGGLPSGSSSGESARYKVKETLRLFHETCKKIMQEEEARPRKRDGSKFRVDNEASKILKGKGKNLNSGTQIIGTVPGVEVGDEFQYRMEMNFLGIHRPSQSGIDYMKDDGEELVATSIVSSGGYDDVVDNSDVLIYTGQGGNVGKKGNKNNEPKDQQLVTGNLALKNSIHKKNPVRVIRGIKNTTLQSSAVAKNYVYDGLYMVEEYWDETGSHGKLVFKFKLRRIPGQPELPWKVVEKSKKSEFRDGLCNVDISEGKETLPICAVNNIDDEKPAPFIYTVKMIYPDWCRPIPPKSCGCTKRCSESKKCACVVKNGGEIPYNYDGAIVSIKPLVYECGPHCNCPPSCYMRVSQHGIKIKLEIFKTESRGWGVRSLESIPIGSFICEYAGELLEDKQAERLTGKDEYLFELGEEEDQFTIDAARKGNIGRFINHSCSPNLYAQDVLYDHEDTRIPHIMFFALDHIPPLEELSYDYNYKIDQVTDSNGNIKKKICYCGSAECSGRLY</sequence>
<name>A0A8S2ADP8_ARAAE</name>
<keyword evidence="4" id="KW-0808">Transferase</keyword>
<evidence type="ECO:0000256" key="4">
    <source>
        <dbReference type="ARBA" id="ARBA00022679"/>
    </source>
</evidence>
<feature type="region of interest" description="Disordered" evidence="10">
    <location>
        <begin position="258"/>
        <end position="311"/>
    </location>
</feature>
<dbReference type="SMART" id="SM00508">
    <property type="entry name" value="PostSET"/>
    <property type="match status" value="1"/>
</dbReference>
<feature type="domain" description="YDG" evidence="14">
    <location>
        <begin position="371"/>
        <end position="522"/>
    </location>
</feature>
<dbReference type="GO" id="GO:0032259">
    <property type="term" value="P:methylation"/>
    <property type="evidence" value="ECO:0007669"/>
    <property type="project" value="UniProtKB-KW"/>
</dbReference>
<accession>A0A8S2ADP8</accession>
<dbReference type="InterPro" id="IPR001214">
    <property type="entry name" value="SET_dom"/>
</dbReference>
<dbReference type="InterPro" id="IPR025794">
    <property type="entry name" value="H3-K9-MeTrfase_plant"/>
</dbReference>
<dbReference type="Pfam" id="PF05033">
    <property type="entry name" value="Pre-SET"/>
    <property type="match status" value="1"/>
</dbReference>
<dbReference type="InterPro" id="IPR003105">
    <property type="entry name" value="SRA_YDG"/>
</dbReference>
<proteinExistence type="predicted"/>
<keyword evidence="3" id="KW-0489">Methyltransferase</keyword>
<feature type="domain" description="Pre-SET" evidence="12">
    <location>
        <begin position="592"/>
        <end position="652"/>
    </location>
</feature>
<keyword evidence="6" id="KW-0156">Chromatin regulator</keyword>
<dbReference type="FunFam" id="2.30.280.10:FF:000003">
    <property type="entry name" value="Histone-lysine N-methyltransferase, H3 lysine-9 specific SUVH5"/>
    <property type="match status" value="1"/>
</dbReference>